<dbReference type="EMBL" id="CP036289">
    <property type="protein sequence ID" value="QDU74635.1"/>
    <property type="molecule type" value="Genomic_DNA"/>
</dbReference>
<evidence type="ECO:0000256" key="1">
    <source>
        <dbReference type="SAM" id="SignalP"/>
    </source>
</evidence>
<sequence precursor="true">MKKLFTLLVGAVLLATWTVSAVQSQEDDDIKPNVQEFMRVKLLHSQKVLEGLATEDYDMIAKHAQEMSLISRAEEWQVFETPDYLHYSEQFRRAADSVTKAAKEKNLDAATLGYVKMTTSCVECHKHVRLVREARLDRPLLQKTFRE</sequence>
<reference evidence="3" key="1">
    <citation type="submission" date="2019-02" db="EMBL/GenBank/DDBJ databases">
        <title>Deep-cultivation of Planctomycetes and their phenomic and genomic characterization uncovers novel biology.</title>
        <authorList>
            <person name="Wiegand S."/>
            <person name="Jogler M."/>
            <person name="Boedeker C."/>
            <person name="Pinto D."/>
            <person name="Vollmers J."/>
            <person name="Rivas-Marin E."/>
            <person name="Kohn T."/>
            <person name="Peeters S.H."/>
            <person name="Heuer A."/>
            <person name="Rast P."/>
            <person name="Oberbeckmann S."/>
            <person name="Bunk B."/>
            <person name="Jeske O."/>
            <person name="Meyerdierks A."/>
            <person name="Storesund J.E."/>
            <person name="Kallscheuer N."/>
            <person name="Luecker S."/>
            <person name="Lage O.M."/>
            <person name="Pohl T."/>
            <person name="Merkel B.J."/>
            <person name="Hornburger P."/>
            <person name="Mueller R.-W."/>
            <person name="Bruemmer F."/>
            <person name="Labrenz M."/>
            <person name="Spormann A.M."/>
            <person name="Op den Camp H."/>
            <person name="Overmann J."/>
            <person name="Amann R."/>
            <person name="Jetten M.S.M."/>
            <person name="Mascher T."/>
            <person name="Medema M.H."/>
            <person name="Devos D.P."/>
            <person name="Kaster A.-K."/>
            <person name="Ovreas L."/>
            <person name="Rohde M."/>
            <person name="Galperin M.Y."/>
            <person name="Jogler C."/>
        </authorList>
    </citation>
    <scope>NUCLEOTIDE SEQUENCE [LARGE SCALE GENOMIC DNA]</scope>
    <source>
        <strain evidence="3">Pan97</strain>
    </source>
</reference>
<feature type="chain" id="PRO_5021875757" description="Cytochrome C" evidence="1">
    <location>
        <begin position="22"/>
        <end position="147"/>
    </location>
</feature>
<name>A0A518C5X5_9BACT</name>
<dbReference type="Proteomes" id="UP000318626">
    <property type="component" value="Chromosome"/>
</dbReference>
<keyword evidence="1" id="KW-0732">Signal</keyword>
<dbReference type="OrthoDB" id="287770at2"/>
<dbReference type="AlphaFoldDB" id="A0A518C5X5"/>
<organism evidence="2 3">
    <name type="scientific">Bremerella volcania</name>
    <dbReference type="NCBI Taxonomy" id="2527984"/>
    <lineage>
        <taxon>Bacteria</taxon>
        <taxon>Pseudomonadati</taxon>
        <taxon>Planctomycetota</taxon>
        <taxon>Planctomycetia</taxon>
        <taxon>Pirellulales</taxon>
        <taxon>Pirellulaceae</taxon>
        <taxon>Bremerella</taxon>
    </lineage>
</organism>
<keyword evidence="3" id="KW-1185">Reference proteome</keyword>
<proteinExistence type="predicted"/>
<dbReference type="GO" id="GO:0009055">
    <property type="term" value="F:electron transfer activity"/>
    <property type="evidence" value="ECO:0007669"/>
    <property type="project" value="InterPro"/>
</dbReference>
<dbReference type="GO" id="GO:0022900">
    <property type="term" value="P:electron transport chain"/>
    <property type="evidence" value="ECO:0007669"/>
    <property type="project" value="InterPro"/>
</dbReference>
<gene>
    <name evidence="2" type="ORF">Pan97_16470</name>
</gene>
<dbReference type="GO" id="GO:0005506">
    <property type="term" value="F:iron ion binding"/>
    <property type="evidence" value="ECO:0007669"/>
    <property type="project" value="InterPro"/>
</dbReference>
<dbReference type="GO" id="GO:0020037">
    <property type="term" value="F:heme binding"/>
    <property type="evidence" value="ECO:0007669"/>
    <property type="project" value="InterPro"/>
</dbReference>
<dbReference type="KEGG" id="bvo:Pan97_16470"/>
<protein>
    <recommendedName>
        <fullName evidence="4">Cytochrome C</fullName>
    </recommendedName>
</protein>
<dbReference type="SUPFAM" id="SSF47175">
    <property type="entry name" value="Cytochromes"/>
    <property type="match status" value="1"/>
</dbReference>
<feature type="signal peptide" evidence="1">
    <location>
        <begin position="1"/>
        <end position="21"/>
    </location>
</feature>
<evidence type="ECO:0000313" key="3">
    <source>
        <dbReference type="Proteomes" id="UP000318626"/>
    </source>
</evidence>
<evidence type="ECO:0000313" key="2">
    <source>
        <dbReference type="EMBL" id="QDU74635.1"/>
    </source>
</evidence>
<evidence type="ECO:0008006" key="4">
    <source>
        <dbReference type="Google" id="ProtNLM"/>
    </source>
</evidence>
<dbReference type="InterPro" id="IPR010980">
    <property type="entry name" value="Cyt_c/b562"/>
</dbReference>
<dbReference type="RefSeq" id="WP_144971579.1">
    <property type="nucleotide sequence ID" value="NZ_CP036289.1"/>
</dbReference>
<accession>A0A518C5X5</accession>